<dbReference type="InterPro" id="IPR038765">
    <property type="entry name" value="Papain-like_cys_pep_sf"/>
</dbReference>
<dbReference type="Proteomes" id="UP000316030">
    <property type="component" value="Unassembled WGS sequence"/>
</dbReference>
<keyword evidence="2" id="KW-1185">Reference proteome</keyword>
<dbReference type="RefSeq" id="WP_142492682.1">
    <property type="nucleotide sequence ID" value="NZ_FXTO01000006.1"/>
</dbReference>
<sequence>MADACLSAQVERIARAVRAFLEPRWVEWHQREGDPAPRTISQGTCGRSSLFLRDVLRAEGLMAEFVAGTPGQPGAADQGFRCGGEWCGHAWVECGDWIVDVTADQFGDDPVIVTFIGDRRYRPGVDGSEPQYLERRARVARDLMANGRPK</sequence>
<dbReference type="SUPFAM" id="SSF54001">
    <property type="entry name" value="Cysteine proteinases"/>
    <property type="match status" value="1"/>
</dbReference>
<dbReference type="EMBL" id="FXTO01000006">
    <property type="protein sequence ID" value="SMO57185.1"/>
    <property type="molecule type" value="Genomic_DNA"/>
</dbReference>
<evidence type="ECO:0000313" key="1">
    <source>
        <dbReference type="EMBL" id="SMO57185.1"/>
    </source>
</evidence>
<proteinExistence type="predicted"/>
<organism evidence="1 2">
    <name type="scientific">Thalassovita litoralis</name>
    <dbReference type="NCBI Taxonomy" id="1010611"/>
    <lineage>
        <taxon>Bacteria</taxon>
        <taxon>Pseudomonadati</taxon>
        <taxon>Pseudomonadota</taxon>
        <taxon>Alphaproteobacteria</taxon>
        <taxon>Rhodobacterales</taxon>
        <taxon>Roseobacteraceae</taxon>
        <taxon>Thalassovita</taxon>
    </lineage>
</organism>
<reference evidence="1 2" key="1">
    <citation type="submission" date="2017-05" db="EMBL/GenBank/DDBJ databases">
        <authorList>
            <person name="Varghese N."/>
            <person name="Submissions S."/>
        </authorList>
    </citation>
    <scope>NUCLEOTIDE SEQUENCE [LARGE SCALE GENOMIC DNA]</scope>
    <source>
        <strain evidence="1 2">DSM 29506</strain>
    </source>
</reference>
<protein>
    <recommendedName>
        <fullName evidence="3">Transglutaminase-like superfamily protein</fullName>
    </recommendedName>
</protein>
<accession>A0A521CCT3</accession>
<dbReference type="AlphaFoldDB" id="A0A521CCT3"/>
<evidence type="ECO:0008006" key="3">
    <source>
        <dbReference type="Google" id="ProtNLM"/>
    </source>
</evidence>
<evidence type="ECO:0000313" key="2">
    <source>
        <dbReference type="Proteomes" id="UP000316030"/>
    </source>
</evidence>
<name>A0A521CCT3_9RHOB</name>
<dbReference type="OrthoDB" id="573272at2"/>
<gene>
    <name evidence="1" type="ORF">SAMN06265173_10654</name>
</gene>